<dbReference type="EMBL" id="JBJKTR010000016">
    <property type="protein sequence ID" value="KAL3339917.1"/>
    <property type="molecule type" value="Genomic_DNA"/>
</dbReference>
<keyword evidence="2" id="KW-1133">Transmembrane helix</keyword>
<dbReference type="PANTHER" id="PTHR45676">
    <property type="entry name" value="RING-H2 FINGER PROTEIN ATL51-RELATED"/>
    <property type="match status" value="1"/>
</dbReference>
<dbReference type="PANTHER" id="PTHR45676:SF178">
    <property type="entry name" value="RING-TYPE E3 UBIQUITIN TRANSFERASE"/>
    <property type="match status" value="1"/>
</dbReference>
<accession>A0ABD2S728</accession>
<evidence type="ECO:0000256" key="1">
    <source>
        <dbReference type="PROSITE-ProRule" id="PRU00175"/>
    </source>
</evidence>
<dbReference type="GO" id="GO:0008270">
    <property type="term" value="F:zinc ion binding"/>
    <property type="evidence" value="ECO:0007669"/>
    <property type="project" value="UniProtKB-KW"/>
</dbReference>
<evidence type="ECO:0000256" key="2">
    <source>
        <dbReference type="SAM" id="Phobius"/>
    </source>
</evidence>
<keyword evidence="1" id="KW-0862">Zinc</keyword>
<feature type="non-terminal residue" evidence="4">
    <location>
        <position position="1"/>
    </location>
</feature>
<feature type="domain" description="RING-type" evidence="3">
    <location>
        <begin position="96"/>
        <end position="138"/>
    </location>
</feature>
<evidence type="ECO:0000313" key="4">
    <source>
        <dbReference type="EMBL" id="KAL3339917.1"/>
    </source>
</evidence>
<keyword evidence="1" id="KW-0863">Zinc-finger</keyword>
<reference evidence="4 5" key="1">
    <citation type="submission" date="2024-05" db="EMBL/GenBank/DDBJ databases">
        <title>De novo assembly of an allotetraploid wild potato.</title>
        <authorList>
            <person name="Hosaka A.J."/>
        </authorList>
    </citation>
    <scope>NUCLEOTIDE SEQUENCE [LARGE SCALE GENOMIC DNA]</scope>
    <source>
        <tissue evidence="4">Young leaves</tissue>
    </source>
</reference>
<dbReference type="CDD" id="cd16454">
    <property type="entry name" value="RING-H2_PA-TM-RING"/>
    <property type="match status" value="1"/>
</dbReference>
<dbReference type="Gene3D" id="3.30.40.10">
    <property type="entry name" value="Zinc/RING finger domain, C3HC4 (zinc finger)"/>
    <property type="match status" value="1"/>
</dbReference>
<evidence type="ECO:0000259" key="3">
    <source>
        <dbReference type="PROSITE" id="PS50089"/>
    </source>
</evidence>
<gene>
    <name evidence="4" type="ORF">AABB24_028498</name>
</gene>
<evidence type="ECO:0000313" key="5">
    <source>
        <dbReference type="Proteomes" id="UP001627284"/>
    </source>
</evidence>
<dbReference type="SUPFAM" id="SSF57850">
    <property type="entry name" value="RING/U-box"/>
    <property type="match status" value="1"/>
</dbReference>
<dbReference type="PROSITE" id="PS50089">
    <property type="entry name" value="ZF_RING_2"/>
    <property type="match status" value="1"/>
</dbReference>
<dbReference type="AlphaFoldDB" id="A0ABD2S728"/>
<keyword evidence="2" id="KW-0472">Membrane</keyword>
<name>A0ABD2S728_9SOLN</name>
<comment type="caution">
    <text evidence="4">The sequence shown here is derived from an EMBL/GenBank/DDBJ whole genome shotgun (WGS) entry which is preliminary data.</text>
</comment>
<dbReference type="SMART" id="SM00184">
    <property type="entry name" value="RING"/>
    <property type="match status" value="1"/>
</dbReference>
<organism evidence="4 5">
    <name type="scientific">Solanum stoloniferum</name>
    <dbReference type="NCBI Taxonomy" id="62892"/>
    <lineage>
        <taxon>Eukaryota</taxon>
        <taxon>Viridiplantae</taxon>
        <taxon>Streptophyta</taxon>
        <taxon>Embryophyta</taxon>
        <taxon>Tracheophyta</taxon>
        <taxon>Spermatophyta</taxon>
        <taxon>Magnoliopsida</taxon>
        <taxon>eudicotyledons</taxon>
        <taxon>Gunneridae</taxon>
        <taxon>Pentapetalae</taxon>
        <taxon>asterids</taxon>
        <taxon>lamiids</taxon>
        <taxon>Solanales</taxon>
        <taxon>Solanaceae</taxon>
        <taxon>Solanoideae</taxon>
        <taxon>Solaneae</taxon>
        <taxon>Solanum</taxon>
    </lineage>
</organism>
<feature type="transmembrane region" description="Helical" evidence="2">
    <location>
        <begin position="20"/>
        <end position="37"/>
    </location>
</feature>
<dbReference type="InterPro" id="IPR013083">
    <property type="entry name" value="Znf_RING/FYVE/PHD"/>
</dbReference>
<dbReference type="Pfam" id="PF13639">
    <property type="entry name" value="zf-RING_2"/>
    <property type="match status" value="1"/>
</dbReference>
<proteinExistence type="predicted"/>
<keyword evidence="5" id="KW-1185">Reference proteome</keyword>
<keyword evidence="2" id="KW-0812">Transmembrane</keyword>
<dbReference type="Proteomes" id="UP001627284">
    <property type="component" value="Unassembled WGS sequence"/>
</dbReference>
<protein>
    <recommendedName>
        <fullName evidence="3">RING-type domain-containing protein</fullName>
    </recommendedName>
</protein>
<sequence length="171" mass="19786">TFKSSPTHKKNMLFSSKTTNNYVLIAILIFFLLIFFYKWTKMLLCYRVTQQQRLHNVEEFVPEAVTTKGETIIEVVIDISEEAITTPAIKGKNSDCSICIEEIKHGEMVLILPVCCHRFHYACVRPWLKENNTCPMCRLSVRESPLPYARIDDIMETLNNHQDLQSSSEIV</sequence>
<keyword evidence="1" id="KW-0479">Metal-binding</keyword>
<dbReference type="InterPro" id="IPR001841">
    <property type="entry name" value="Znf_RING"/>
</dbReference>